<dbReference type="InterPro" id="IPR045304">
    <property type="entry name" value="LbH_SAT"/>
</dbReference>
<evidence type="ECO:0000256" key="1">
    <source>
        <dbReference type="ARBA" id="ARBA00022605"/>
    </source>
</evidence>
<evidence type="ECO:0000256" key="3">
    <source>
        <dbReference type="ARBA" id="ARBA00023315"/>
    </source>
</evidence>
<dbReference type="InterPro" id="IPR011004">
    <property type="entry name" value="Trimer_LpxA-like_sf"/>
</dbReference>
<dbReference type="KEGG" id="sfol:H3H32_14690"/>
<dbReference type="EMBL" id="CP059732">
    <property type="protein sequence ID" value="QMW06046.1"/>
    <property type="molecule type" value="Genomic_DNA"/>
</dbReference>
<dbReference type="CDD" id="cd03354">
    <property type="entry name" value="LbH_SAT"/>
    <property type="match status" value="1"/>
</dbReference>
<dbReference type="GO" id="GO:0008652">
    <property type="term" value="P:amino acid biosynthetic process"/>
    <property type="evidence" value="ECO:0007669"/>
    <property type="project" value="UniProtKB-KW"/>
</dbReference>
<dbReference type="Proteomes" id="UP000515369">
    <property type="component" value="Chromosome"/>
</dbReference>
<dbReference type="Gene3D" id="2.160.10.10">
    <property type="entry name" value="Hexapeptide repeat proteins"/>
    <property type="match status" value="1"/>
</dbReference>
<dbReference type="SUPFAM" id="SSF51161">
    <property type="entry name" value="Trimeric LpxA-like enzymes"/>
    <property type="match status" value="1"/>
</dbReference>
<sequence>MTTATNTLLDHLQAQRSKYRYKLPSRPDAGRFIDQLMRLLFPVTQDCKSISQHVEETYQSLHEQLNNLLCPLEKNLAESPLVLTERFFEQLPAIYDNLLFDAHAIADNDPASVGIEEVVAVYPGFYAISVYRIAHELLKLNVPLLPRMLTEYAHGQTGIDIHPGAQIGKSFFIDHGTGVVIGETTVIGNNVKIYQGVTLGATHVAKSMAQKKRHPTIENNVVIYANATILGGHTVVGHDSVIGGNVWLTSSVEAHSLVFHQHQTEIRLKSLESQEPINFVI</sequence>
<evidence type="ECO:0000313" key="4">
    <source>
        <dbReference type="EMBL" id="QMW06046.1"/>
    </source>
</evidence>
<accession>A0A7G5H4K4</accession>
<evidence type="ECO:0000256" key="2">
    <source>
        <dbReference type="ARBA" id="ARBA00022679"/>
    </source>
</evidence>
<gene>
    <name evidence="4" type="ORF">H3H32_14690</name>
</gene>
<proteinExistence type="predicted"/>
<dbReference type="Gene3D" id="1.10.3130.10">
    <property type="entry name" value="serine acetyltransferase, domain 1"/>
    <property type="match status" value="1"/>
</dbReference>
<dbReference type="AlphaFoldDB" id="A0A7G5H4K4"/>
<reference evidence="4 5" key="1">
    <citation type="submission" date="2020-07" db="EMBL/GenBank/DDBJ databases">
        <title>Spirosoma foliorum sp. nov., isolated from the leaves on the Nejang mountain Korea, Republic of.</title>
        <authorList>
            <person name="Ho H."/>
            <person name="Lee Y.-J."/>
            <person name="Nurcahyanto D.-A."/>
            <person name="Kim S.-G."/>
        </authorList>
    </citation>
    <scope>NUCLEOTIDE SEQUENCE [LARGE SCALE GENOMIC DNA]</scope>
    <source>
        <strain evidence="4 5">PL0136</strain>
    </source>
</reference>
<dbReference type="RefSeq" id="WP_182463419.1">
    <property type="nucleotide sequence ID" value="NZ_CP059732.1"/>
</dbReference>
<keyword evidence="1" id="KW-0028">Amino-acid biosynthesis</keyword>
<keyword evidence="5" id="KW-1185">Reference proteome</keyword>
<dbReference type="InterPro" id="IPR042122">
    <property type="entry name" value="Ser_AcTrfase_N_sf"/>
</dbReference>
<keyword evidence="2 4" id="KW-0808">Transferase</keyword>
<protein>
    <submittedName>
        <fullName evidence="4">Serine acetyltransferase</fullName>
    </submittedName>
</protein>
<dbReference type="PANTHER" id="PTHR42811">
    <property type="entry name" value="SERINE ACETYLTRANSFERASE"/>
    <property type="match status" value="1"/>
</dbReference>
<keyword evidence="3" id="KW-0012">Acyltransferase</keyword>
<organism evidence="4 5">
    <name type="scientific">Spirosoma foliorum</name>
    <dbReference type="NCBI Taxonomy" id="2710596"/>
    <lineage>
        <taxon>Bacteria</taxon>
        <taxon>Pseudomonadati</taxon>
        <taxon>Bacteroidota</taxon>
        <taxon>Cytophagia</taxon>
        <taxon>Cytophagales</taxon>
        <taxon>Cytophagaceae</taxon>
        <taxon>Spirosoma</taxon>
    </lineage>
</organism>
<name>A0A7G5H4K4_9BACT</name>
<evidence type="ECO:0000313" key="5">
    <source>
        <dbReference type="Proteomes" id="UP000515369"/>
    </source>
</evidence>
<dbReference type="GO" id="GO:0016746">
    <property type="term" value="F:acyltransferase activity"/>
    <property type="evidence" value="ECO:0007669"/>
    <property type="project" value="UniProtKB-KW"/>
</dbReference>